<dbReference type="PROSITE" id="PS00107">
    <property type="entry name" value="PROTEIN_KINASE_ATP"/>
    <property type="match status" value="1"/>
</dbReference>
<dbReference type="GO" id="GO:0005524">
    <property type="term" value="F:ATP binding"/>
    <property type="evidence" value="ECO:0007669"/>
    <property type="project" value="UniProtKB-UniRule"/>
</dbReference>
<dbReference type="SUPFAM" id="SSF56112">
    <property type="entry name" value="Protein kinase-like (PK-like)"/>
    <property type="match status" value="1"/>
</dbReference>
<proteinExistence type="inferred from homology"/>
<dbReference type="PANTHER" id="PTHR24056:SF0">
    <property type="entry name" value="CYCLIN-DEPENDENT KINASE 7"/>
    <property type="match status" value="1"/>
</dbReference>
<dbReference type="CDD" id="cd07841">
    <property type="entry name" value="STKc_CDK7"/>
    <property type="match status" value="1"/>
</dbReference>
<accession>A0AAW1NX24</accession>
<evidence type="ECO:0000256" key="12">
    <source>
        <dbReference type="RuleBase" id="RU000304"/>
    </source>
</evidence>
<feature type="binding site" evidence="11">
    <location>
        <position position="41"/>
    </location>
    <ligand>
        <name>ATP</name>
        <dbReference type="ChEBI" id="CHEBI:30616"/>
    </ligand>
</feature>
<evidence type="ECO:0000256" key="7">
    <source>
        <dbReference type="ARBA" id="ARBA00022777"/>
    </source>
</evidence>
<dbReference type="InterPro" id="IPR008271">
    <property type="entry name" value="Ser/Thr_kinase_AS"/>
</dbReference>
<feature type="compositionally biased region" description="Basic and acidic residues" evidence="13">
    <location>
        <begin position="403"/>
        <end position="416"/>
    </location>
</feature>
<feature type="region of interest" description="Disordered" evidence="13">
    <location>
        <begin position="350"/>
        <end position="416"/>
    </location>
</feature>
<dbReference type="GO" id="GO:0008353">
    <property type="term" value="F:RNA polymerase II CTD heptapeptide repeat kinase activity"/>
    <property type="evidence" value="ECO:0007669"/>
    <property type="project" value="UniProtKB-EC"/>
</dbReference>
<dbReference type="Pfam" id="PF00069">
    <property type="entry name" value="Pkinase"/>
    <property type="match status" value="1"/>
</dbReference>
<reference evidence="15 16" key="1">
    <citation type="journal article" date="2024" name="Nat. Commun.">
        <title>Phylogenomics reveals the evolutionary origins of lichenization in chlorophyte algae.</title>
        <authorList>
            <person name="Puginier C."/>
            <person name="Libourel C."/>
            <person name="Otte J."/>
            <person name="Skaloud P."/>
            <person name="Haon M."/>
            <person name="Grisel S."/>
            <person name="Petersen M."/>
            <person name="Berrin J.G."/>
            <person name="Delaux P.M."/>
            <person name="Dal Grande F."/>
            <person name="Keller J."/>
        </authorList>
    </citation>
    <scope>NUCLEOTIDE SEQUENCE [LARGE SCALE GENOMIC DNA]</scope>
    <source>
        <strain evidence="15 16">SAG 2036</strain>
    </source>
</reference>
<dbReference type="InterPro" id="IPR000719">
    <property type="entry name" value="Prot_kinase_dom"/>
</dbReference>
<keyword evidence="3 12" id="KW-0723">Serine/threonine-protein kinase</keyword>
<dbReference type="PROSITE" id="PS00108">
    <property type="entry name" value="PROTEIN_KINASE_ST"/>
    <property type="match status" value="1"/>
</dbReference>
<evidence type="ECO:0000256" key="11">
    <source>
        <dbReference type="PROSITE-ProRule" id="PRU10141"/>
    </source>
</evidence>
<protein>
    <recommendedName>
        <fullName evidence="2">[RNA-polymerase]-subunit kinase</fullName>
        <ecNumber evidence="2">2.7.11.23</ecNumber>
    </recommendedName>
</protein>
<comment type="caution">
    <text evidence="15">The sequence shown here is derived from an EMBL/GenBank/DDBJ whole genome shotgun (WGS) entry which is preliminary data.</text>
</comment>
<feature type="active site" description="Proton acceptor" evidence="9">
    <location>
        <position position="126"/>
    </location>
</feature>
<evidence type="ECO:0000256" key="13">
    <source>
        <dbReference type="SAM" id="MobiDB-lite"/>
    </source>
</evidence>
<keyword evidence="7" id="KW-0418">Kinase</keyword>
<dbReference type="InterPro" id="IPR050108">
    <property type="entry name" value="CDK"/>
</dbReference>
<dbReference type="InterPro" id="IPR037770">
    <property type="entry name" value="CDK7"/>
</dbReference>
<name>A0AAW1NX24_9CHLO</name>
<organism evidence="15 16">
    <name type="scientific">Symbiochloris irregularis</name>
    <dbReference type="NCBI Taxonomy" id="706552"/>
    <lineage>
        <taxon>Eukaryota</taxon>
        <taxon>Viridiplantae</taxon>
        <taxon>Chlorophyta</taxon>
        <taxon>core chlorophytes</taxon>
        <taxon>Trebouxiophyceae</taxon>
        <taxon>Trebouxiales</taxon>
        <taxon>Trebouxiaceae</taxon>
        <taxon>Symbiochloris</taxon>
    </lineage>
</organism>
<sequence>MEGYTKGALLGEGTFGKVHQYTQNSTGEIVAIKKIHLAAAKEGVNMTALREIKLLRELSSPHFVRLLDVFHHKVNLCLVFDYCESDLEQLIKDHRTLLSAADVKAYIRMILQALEACHAAWVLHRDIKPNNFLITTSGELKLADFGLARIFGSPDRQLTNQVFALWYRAPELFFGSRCYGPNVDIWAAGCIFAELMLRRPWFQTQTAEGMRNAPTEIGTLGEMFAALGTPQEGDWPSMGALPNCMRFSECKAPPLRTLFPKAPEDAHDLLSRMMTFDPTKRITASEALQHRYFRSTPAATPAARLPRAPLRASHPLSLPPKGGSALQQAPPVAEAAMDLGPSAQSLARSPLTEANRDASGASHPAPSSLNATASPAMPAAARPLDWGTLRQDPTAPRPQVSEDDLRSLKKRKLDLT</sequence>
<evidence type="ECO:0000313" key="16">
    <source>
        <dbReference type="Proteomes" id="UP001465755"/>
    </source>
</evidence>
<evidence type="ECO:0000259" key="14">
    <source>
        <dbReference type="PROSITE" id="PS50011"/>
    </source>
</evidence>
<dbReference type="Gene3D" id="3.30.200.20">
    <property type="entry name" value="Phosphorylase Kinase, domain 1"/>
    <property type="match status" value="1"/>
</dbReference>
<keyword evidence="5" id="KW-0808">Transferase</keyword>
<dbReference type="EC" id="2.7.11.23" evidence="2"/>
<evidence type="ECO:0000256" key="3">
    <source>
        <dbReference type="ARBA" id="ARBA00022527"/>
    </source>
</evidence>
<dbReference type="PANTHER" id="PTHR24056">
    <property type="entry name" value="CELL DIVISION PROTEIN KINASE"/>
    <property type="match status" value="1"/>
</dbReference>
<evidence type="ECO:0000256" key="6">
    <source>
        <dbReference type="ARBA" id="ARBA00022741"/>
    </source>
</evidence>
<dbReference type="GO" id="GO:0045944">
    <property type="term" value="P:positive regulation of transcription by RNA polymerase II"/>
    <property type="evidence" value="ECO:0007669"/>
    <property type="project" value="TreeGrafter"/>
</dbReference>
<dbReference type="PROSITE" id="PS50011">
    <property type="entry name" value="PROTEIN_KINASE_DOM"/>
    <property type="match status" value="1"/>
</dbReference>
<evidence type="ECO:0000256" key="9">
    <source>
        <dbReference type="PIRSR" id="PIRSR637770-1"/>
    </source>
</evidence>
<evidence type="ECO:0000256" key="10">
    <source>
        <dbReference type="PIRSR" id="PIRSR637770-2"/>
    </source>
</evidence>
<dbReference type="GO" id="GO:0004693">
    <property type="term" value="F:cyclin-dependent protein serine/threonine kinase activity"/>
    <property type="evidence" value="ECO:0007669"/>
    <property type="project" value="TreeGrafter"/>
</dbReference>
<evidence type="ECO:0000256" key="5">
    <source>
        <dbReference type="ARBA" id="ARBA00022679"/>
    </source>
</evidence>
<keyword evidence="4" id="KW-0597">Phosphoprotein</keyword>
<keyword evidence="6 10" id="KW-0547">Nucleotide-binding</keyword>
<dbReference type="GO" id="GO:0005737">
    <property type="term" value="C:cytoplasm"/>
    <property type="evidence" value="ECO:0007669"/>
    <property type="project" value="TreeGrafter"/>
</dbReference>
<dbReference type="FunFam" id="1.10.510.10:FF:000624">
    <property type="entry name" value="Mitogen-activated protein kinase"/>
    <property type="match status" value="1"/>
</dbReference>
<keyword evidence="16" id="KW-1185">Reference proteome</keyword>
<dbReference type="Proteomes" id="UP001465755">
    <property type="component" value="Unassembled WGS sequence"/>
</dbReference>
<feature type="domain" description="Protein kinase" evidence="14">
    <location>
        <begin position="4"/>
        <end position="293"/>
    </location>
</feature>
<dbReference type="EMBL" id="JALJOQ010000121">
    <property type="protein sequence ID" value="KAK9795936.1"/>
    <property type="molecule type" value="Genomic_DNA"/>
</dbReference>
<evidence type="ECO:0000256" key="4">
    <source>
        <dbReference type="ARBA" id="ARBA00022553"/>
    </source>
</evidence>
<dbReference type="InterPro" id="IPR017441">
    <property type="entry name" value="Protein_kinase_ATP_BS"/>
</dbReference>
<evidence type="ECO:0000313" key="15">
    <source>
        <dbReference type="EMBL" id="KAK9795936.1"/>
    </source>
</evidence>
<dbReference type="Gene3D" id="1.10.510.10">
    <property type="entry name" value="Transferase(Phosphotransferase) domain 1"/>
    <property type="match status" value="1"/>
</dbReference>
<dbReference type="GO" id="GO:0070985">
    <property type="term" value="C:transcription factor TFIIK complex"/>
    <property type="evidence" value="ECO:0007669"/>
    <property type="project" value="InterPro"/>
</dbReference>
<feature type="compositionally biased region" description="Low complexity" evidence="13">
    <location>
        <begin position="371"/>
        <end position="383"/>
    </location>
</feature>
<dbReference type="AlphaFoldDB" id="A0AAW1NX24"/>
<evidence type="ECO:0000256" key="1">
    <source>
        <dbReference type="ARBA" id="ARBA00006485"/>
    </source>
</evidence>
<keyword evidence="8 10" id="KW-0067">ATP-binding</keyword>
<evidence type="ECO:0000256" key="2">
    <source>
        <dbReference type="ARBA" id="ARBA00012409"/>
    </source>
</evidence>
<dbReference type="SMART" id="SM00220">
    <property type="entry name" value="S_TKc"/>
    <property type="match status" value="1"/>
</dbReference>
<comment type="similarity">
    <text evidence="1">Belongs to the protein kinase superfamily. CMGC Ser/Thr protein kinase family. CDC2/CDKX subfamily.</text>
</comment>
<evidence type="ECO:0000256" key="8">
    <source>
        <dbReference type="ARBA" id="ARBA00022840"/>
    </source>
</evidence>
<feature type="binding site" evidence="10">
    <location>
        <position position="33"/>
    </location>
    <ligand>
        <name>ATP</name>
        <dbReference type="ChEBI" id="CHEBI:30616"/>
    </ligand>
</feature>
<gene>
    <name evidence="15" type="ORF">WJX73_008230</name>
</gene>
<feature type="binding site" evidence="10">
    <location>
        <begin position="10"/>
        <end position="18"/>
    </location>
    <ligand>
        <name>ATP</name>
        <dbReference type="ChEBI" id="CHEBI:30616"/>
    </ligand>
</feature>
<dbReference type="InterPro" id="IPR011009">
    <property type="entry name" value="Kinase-like_dom_sf"/>
</dbReference>